<dbReference type="InterPro" id="IPR002625">
    <property type="entry name" value="Smr_dom"/>
</dbReference>
<sequence>MKKIREINLEYGSPSVDAALRTLVSQLGTCKGQGCKAVVLVHGYGSSGVGGSIKAAVRSKLRESSLQGIVRAYCGGEQWFERKRDFINVCPSLTEVQRKIDGNQGVTIVLIK</sequence>
<comment type="caution">
    <text evidence="2">The sequence shown here is derived from an EMBL/GenBank/DDBJ whole genome shotgun (WGS) entry which is preliminary data.</text>
</comment>
<evidence type="ECO:0000313" key="3">
    <source>
        <dbReference type="Proteomes" id="UP000675664"/>
    </source>
</evidence>
<dbReference type="Proteomes" id="UP000675664">
    <property type="component" value="Unassembled WGS sequence"/>
</dbReference>
<organism evidence="2 3">
    <name type="scientific">Sinanaerobacter chloroacetimidivorans</name>
    <dbReference type="NCBI Taxonomy" id="2818044"/>
    <lineage>
        <taxon>Bacteria</taxon>
        <taxon>Bacillati</taxon>
        <taxon>Bacillota</taxon>
        <taxon>Clostridia</taxon>
        <taxon>Peptostreptococcales</taxon>
        <taxon>Anaerovoracaceae</taxon>
        <taxon>Sinanaerobacter</taxon>
    </lineage>
</organism>
<feature type="domain" description="Smr" evidence="1">
    <location>
        <begin position="16"/>
        <end position="77"/>
    </location>
</feature>
<dbReference type="Gene3D" id="3.30.1370.110">
    <property type="match status" value="1"/>
</dbReference>
<keyword evidence="3" id="KW-1185">Reference proteome</keyword>
<evidence type="ECO:0000313" key="2">
    <source>
        <dbReference type="EMBL" id="MBR0599991.1"/>
    </source>
</evidence>
<gene>
    <name evidence="2" type="ORF">KCX82_19080</name>
</gene>
<name>A0A8J7W438_9FIRM</name>
<reference evidence="2" key="1">
    <citation type="submission" date="2021-04" db="EMBL/GenBank/DDBJ databases">
        <title>Sinoanaerobacter chloroacetimidivorans sp. nov., an obligate anaerobic bacterium isolated from anaerobic sludge.</title>
        <authorList>
            <person name="Bao Y."/>
        </authorList>
    </citation>
    <scope>NUCLEOTIDE SEQUENCE</scope>
    <source>
        <strain evidence="2">BAD-6</strain>
    </source>
</reference>
<dbReference type="RefSeq" id="WP_227020123.1">
    <property type="nucleotide sequence ID" value="NZ_JAGSND010000019.1"/>
</dbReference>
<reference evidence="2" key="2">
    <citation type="submission" date="2021-04" db="EMBL/GenBank/DDBJ databases">
        <authorList>
            <person name="Liu J."/>
        </authorList>
    </citation>
    <scope>NUCLEOTIDE SEQUENCE</scope>
    <source>
        <strain evidence="2">BAD-6</strain>
    </source>
</reference>
<protein>
    <recommendedName>
        <fullName evidence="1">Smr domain-containing protein</fullName>
    </recommendedName>
</protein>
<dbReference type="AlphaFoldDB" id="A0A8J7W438"/>
<dbReference type="EMBL" id="JAGSND010000019">
    <property type="protein sequence ID" value="MBR0599991.1"/>
    <property type="molecule type" value="Genomic_DNA"/>
</dbReference>
<accession>A0A8J7W438</accession>
<dbReference type="Pfam" id="PF01713">
    <property type="entry name" value="Smr"/>
    <property type="match status" value="1"/>
</dbReference>
<dbReference type="InterPro" id="IPR036063">
    <property type="entry name" value="Smr_dom_sf"/>
</dbReference>
<proteinExistence type="predicted"/>
<evidence type="ECO:0000259" key="1">
    <source>
        <dbReference type="Pfam" id="PF01713"/>
    </source>
</evidence>